<dbReference type="GO" id="GO:0016020">
    <property type="term" value="C:membrane"/>
    <property type="evidence" value="ECO:0007669"/>
    <property type="project" value="UniProtKB-SubCell"/>
</dbReference>
<feature type="domain" description="STAS" evidence="8">
    <location>
        <begin position="239"/>
        <end position="361"/>
    </location>
</feature>
<dbReference type="GO" id="GO:0055085">
    <property type="term" value="P:transmembrane transport"/>
    <property type="evidence" value="ECO:0007669"/>
    <property type="project" value="InterPro"/>
</dbReference>
<dbReference type="Pfam" id="PF00916">
    <property type="entry name" value="Sulfate_transp"/>
    <property type="match status" value="1"/>
</dbReference>
<evidence type="ECO:0000256" key="4">
    <source>
        <dbReference type="ARBA" id="ARBA00022692"/>
    </source>
</evidence>
<proteinExistence type="inferred from homology"/>
<dbReference type="FunFam" id="3.30.750.24:FF:000002">
    <property type="entry name" value="Sulfate transporter 31"/>
    <property type="match status" value="1"/>
</dbReference>
<dbReference type="Gene3D" id="3.30.750.24">
    <property type="entry name" value="STAS domain"/>
    <property type="match status" value="1"/>
</dbReference>
<evidence type="ECO:0000256" key="2">
    <source>
        <dbReference type="ARBA" id="ARBA00008692"/>
    </source>
</evidence>
<evidence type="ECO:0000256" key="5">
    <source>
        <dbReference type="ARBA" id="ARBA00022989"/>
    </source>
</evidence>
<comment type="subcellular location">
    <subcellularLocation>
        <location evidence="1">Membrane</location>
        <topology evidence="1">Multi-pass membrane protein</topology>
    </subcellularLocation>
</comment>
<dbReference type="InterPro" id="IPR036513">
    <property type="entry name" value="STAS_dom_sf"/>
</dbReference>
<dbReference type="PANTHER" id="PTHR11814">
    <property type="entry name" value="SULFATE TRANSPORTER"/>
    <property type="match status" value="1"/>
</dbReference>
<feature type="transmembrane region" description="Helical" evidence="7">
    <location>
        <begin position="152"/>
        <end position="169"/>
    </location>
</feature>
<gene>
    <name evidence="9" type="ORF">DCAF_LOCUS10138</name>
</gene>
<feature type="transmembrane region" description="Helical" evidence="7">
    <location>
        <begin position="126"/>
        <end position="146"/>
    </location>
</feature>
<dbReference type="EMBL" id="CAWUPB010000956">
    <property type="protein sequence ID" value="CAK7334914.1"/>
    <property type="molecule type" value="Genomic_DNA"/>
</dbReference>
<evidence type="ECO:0000313" key="9">
    <source>
        <dbReference type="EMBL" id="CAK7334914.1"/>
    </source>
</evidence>
<name>A0AAV1REW0_9ROSI</name>
<sequence>MGDRGYWHNLPYFSAIHPLSEATKTKAILGLSYGSDGGRYTWLLVGHLHRGLNPISIKDLNFNSEYLPYTLKAGLITGIIAMAEGIAIGRSFAIMTNEQIDGNKEMIAFGPFSKTAVNFNAGSKTAMSNIVMAVGMMLTLLFLAPLFSYTPLVALSAIIMSAMLGLINYEEIYHLYKVDKFDFLICLAALLGVAFITMDMGVMMSVALALLRALLYVARPAACKLGKIPNSILYRDTEQYAAATTIPGILALQLGSPIYYANGNYIRERILRWIRNEESTSDSKGKAVEHVLLDLTGVTSIDTTGIETLIEVRRMLEAKNIKMKIVNPRQEVLEKFMRSKFLEKIGKESVFLCVEDAVEASCELSFAKEKQGFVAEHSEAA</sequence>
<keyword evidence="6 7" id="KW-0472">Membrane</keyword>
<dbReference type="Proteomes" id="UP001314170">
    <property type="component" value="Unassembled WGS sequence"/>
</dbReference>
<evidence type="ECO:0000256" key="6">
    <source>
        <dbReference type="ARBA" id="ARBA00023136"/>
    </source>
</evidence>
<accession>A0AAV1REW0</accession>
<evidence type="ECO:0000256" key="1">
    <source>
        <dbReference type="ARBA" id="ARBA00004141"/>
    </source>
</evidence>
<keyword evidence="3" id="KW-0813">Transport</keyword>
<protein>
    <recommendedName>
        <fullName evidence="8">STAS domain-containing protein</fullName>
    </recommendedName>
</protein>
<dbReference type="InterPro" id="IPR002645">
    <property type="entry name" value="STAS_dom"/>
</dbReference>
<dbReference type="CDD" id="cd07042">
    <property type="entry name" value="STAS_SulP_like_sulfate_transporter"/>
    <property type="match status" value="1"/>
</dbReference>
<reference evidence="9 10" key="1">
    <citation type="submission" date="2024-01" db="EMBL/GenBank/DDBJ databases">
        <authorList>
            <person name="Waweru B."/>
        </authorList>
    </citation>
    <scope>NUCLEOTIDE SEQUENCE [LARGE SCALE GENOMIC DNA]</scope>
</reference>
<dbReference type="AlphaFoldDB" id="A0AAV1REW0"/>
<evidence type="ECO:0000256" key="3">
    <source>
        <dbReference type="ARBA" id="ARBA00022448"/>
    </source>
</evidence>
<keyword evidence="4 7" id="KW-0812">Transmembrane</keyword>
<evidence type="ECO:0000256" key="7">
    <source>
        <dbReference type="SAM" id="Phobius"/>
    </source>
</evidence>
<comment type="caution">
    <text evidence="9">The sequence shown here is derived from an EMBL/GenBank/DDBJ whole genome shotgun (WGS) entry which is preliminary data.</text>
</comment>
<dbReference type="SUPFAM" id="SSF52091">
    <property type="entry name" value="SpoIIaa-like"/>
    <property type="match status" value="1"/>
</dbReference>
<dbReference type="InterPro" id="IPR011547">
    <property type="entry name" value="SLC26A/SulP_dom"/>
</dbReference>
<evidence type="ECO:0000259" key="8">
    <source>
        <dbReference type="PROSITE" id="PS50801"/>
    </source>
</evidence>
<keyword evidence="5 7" id="KW-1133">Transmembrane helix</keyword>
<dbReference type="Pfam" id="PF01740">
    <property type="entry name" value="STAS"/>
    <property type="match status" value="1"/>
</dbReference>
<dbReference type="PROSITE" id="PS50801">
    <property type="entry name" value="STAS"/>
    <property type="match status" value="1"/>
</dbReference>
<dbReference type="InterPro" id="IPR001902">
    <property type="entry name" value="SLC26A/SulP_fam"/>
</dbReference>
<evidence type="ECO:0000313" key="10">
    <source>
        <dbReference type="Proteomes" id="UP001314170"/>
    </source>
</evidence>
<keyword evidence="10" id="KW-1185">Reference proteome</keyword>
<feature type="transmembrane region" description="Helical" evidence="7">
    <location>
        <begin position="181"/>
        <end position="211"/>
    </location>
</feature>
<organism evidence="9 10">
    <name type="scientific">Dovyalis caffra</name>
    <dbReference type="NCBI Taxonomy" id="77055"/>
    <lineage>
        <taxon>Eukaryota</taxon>
        <taxon>Viridiplantae</taxon>
        <taxon>Streptophyta</taxon>
        <taxon>Embryophyta</taxon>
        <taxon>Tracheophyta</taxon>
        <taxon>Spermatophyta</taxon>
        <taxon>Magnoliopsida</taxon>
        <taxon>eudicotyledons</taxon>
        <taxon>Gunneridae</taxon>
        <taxon>Pentapetalae</taxon>
        <taxon>rosids</taxon>
        <taxon>fabids</taxon>
        <taxon>Malpighiales</taxon>
        <taxon>Salicaceae</taxon>
        <taxon>Flacourtieae</taxon>
        <taxon>Dovyalis</taxon>
    </lineage>
</organism>
<comment type="similarity">
    <text evidence="2">Belongs to the SLC26A/SulP transporter (TC 2.A.53) family.</text>
</comment>